<evidence type="ECO:0000256" key="2">
    <source>
        <dbReference type="SAM" id="SignalP"/>
    </source>
</evidence>
<dbReference type="AlphaFoldDB" id="Q6MWB0"/>
<dbReference type="PANTHER" id="PTHR48475:SF1">
    <property type="entry name" value="RNASE H TYPE-1 DOMAIN-CONTAINING PROTEIN"/>
    <property type="match status" value="1"/>
</dbReference>
<feature type="signal peptide" evidence="2">
    <location>
        <begin position="1"/>
        <end position="18"/>
    </location>
</feature>
<dbReference type="InterPro" id="IPR012337">
    <property type="entry name" value="RNaseH-like_sf"/>
</dbReference>
<evidence type="ECO:0000313" key="4">
    <source>
        <dbReference type="EMBL" id="CAE76035.1"/>
    </source>
</evidence>
<dbReference type="InterPro" id="IPR002156">
    <property type="entry name" value="RNaseH_domain"/>
</dbReference>
<dbReference type="Proteomes" id="UP000000763">
    <property type="component" value="Chromosome 4"/>
</dbReference>
<dbReference type="GO" id="GO:0003676">
    <property type="term" value="F:nucleic acid binding"/>
    <property type="evidence" value="ECO:0007669"/>
    <property type="project" value="InterPro"/>
</dbReference>
<dbReference type="Pfam" id="PF13456">
    <property type="entry name" value="RVT_3"/>
    <property type="match status" value="1"/>
</dbReference>
<organism evidence="4 5">
    <name type="scientific">Oryza sativa subsp. japonica</name>
    <name type="common">Rice</name>
    <dbReference type="NCBI Taxonomy" id="39947"/>
    <lineage>
        <taxon>Eukaryota</taxon>
        <taxon>Viridiplantae</taxon>
        <taxon>Streptophyta</taxon>
        <taxon>Embryophyta</taxon>
        <taxon>Tracheophyta</taxon>
        <taxon>Spermatophyta</taxon>
        <taxon>Magnoliopsida</taxon>
        <taxon>Liliopsida</taxon>
        <taxon>Poales</taxon>
        <taxon>Poaceae</taxon>
        <taxon>BOP clade</taxon>
        <taxon>Oryzoideae</taxon>
        <taxon>Oryzeae</taxon>
        <taxon>Oryzinae</taxon>
        <taxon>Oryza</taxon>
        <taxon>Oryza sativa</taxon>
    </lineage>
</organism>
<feature type="region of interest" description="Disordered" evidence="1">
    <location>
        <begin position="101"/>
        <end position="128"/>
    </location>
</feature>
<dbReference type="PROSITE" id="PS51257">
    <property type="entry name" value="PROKAR_LIPOPROTEIN"/>
    <property type="match status" value="1"/>
</dbReference>
<feature type="region of interest" description="Disordered" evidence="1">
    <location>
        <begin position="308"/>
        <end position="368"/>
    </location>
</feature>
<dbReference type="CDD" id="cd09279">
    <property type="entry name" value="RNase_HI_like"/>
    <property type="match status" value="1"/>
</dbReference>
<reference evidence="5" key="1">
    <citation type="journal article" date="2005" name="Nature">
        <title>The map-based sequence of the rice genome.</title>
        <authorList>
            <consortium name="International rice genome sequencing project (IRGSP)"/>
            <person name="Matsumoto T."/>
            <person name="Wu J."/>
            <person name="Kanamori H."/>
            <person name="Katayose Y."/>
            <person name="Fujisawa M."/>
            <person name="Namiki N."/>
            <person name="Mizuno H."/>
            <person name="Yamamoto K."/>
            <person name="Antonio B.A."/>
            <person name="Baba T."/>
            <person name="Sakata K."/>
            <person name="Nagamura Y."/>
            <person name="Aoki H."/>
            <person name="Arikawa K."/>
            <person name="Arita K."/>
            <person name="Bito T."/>
            <person name="Chiden Y."/>
            <person name="Fujitsuka N."/>
            <person name="Fukunaka R."/>
            <person name="Hamada M."/>
            <person name="Harada C."/>
            <person name="Hayashi A."/>
            <person name="Hijishita S."/>
            <person name="Honda M."/>
            <person name="Hosokawa S."/>
            <person name="Ichikawa Y."/>
            <person name="Idonuma A."/>
            <person name="Iijima M."/>
            <person name="Ikeda M."/>
            <person name="Ikeno M."/>
            <person name="Ito K."/>
            <person name="Ito S."/>
            <person name="Ito T."/>
            <person name="Ito Y."/>
            <person name="Ito Y."/>
            <person name="Iwabuchi A."/>
            <person name="Kamiya K."/>
            <person name="Karasawa W."/>
            <person name="Kurita K."/>
            <person name="Katagiri S."/>
            <person name="Kikuta A."/>
            <person name="Kobayashi H."/>
            <person name="Kobayashi N."/>
            <person name="Machita K."/>
            <person name="Maehara T."/>
            <person name="Masukawa M."/>
            <person name="Mizubayashi T."/>
            <person name="Mukai Y."/>
            <person name="Nagasaki H."/>
            <person name="Nagata Y."/>
            <person name="Naito S."/>
            <person name="Nakashima M."/>
            <person name="Nakama Y."/>
            <person name="Nakamichi Y."/>
            <person name="Nakamura M."/>
            <person name="Meguro A."/>
            <person name="Negishi M."/>
            <person name="Ohta I."/>
            <person name="Ohta T."/>
            <person name="Okamoto M."/>
            <person name="Ono N."/>
            <person name="Saji S."/>
            <person name="Sakaguchi M."/>
            <person name="Sakai K."/>
            <person name="Shibata M."/>
            <person name="Shimokawa T."/>
            <person name="Song J."/>
            <person name="Takazaki Y."/>
            <person name="Terasawa K."/>
            <person name="Tsugane M."/>
            <person name="Tsuji K."/>
            <person name="Ueda S."/>
            <person name="Waki K."/>
            <person name="Yamagata H."/>
            <person name="Yamamoto M."/>
            <person name="Yamamoto S."/>
            <person name="Yamane H."/>
            <person name="Yoshiki S."/>
            <person name="Yoshihara R."/>
            <person name="Yukawa K."/>
            <person name="Zhong H."/>
            <person name="Yano M."/>
            <person name="Yuan Q."/>
            <person name="Ouyang S."/>
            <person name="Liu J."/>
            <person name="Jones K.M."/>
            <person name="Gansberger K."/>
            <person name="Moffat K."/>
            <person name="Hill J."/>
            <person name="Bera J."/>
            <person name="Fadrosh D."/>
            <person name="Jin S."/>
            <person name="Johri S."/>
            <person name="Kim M."/>
            <person name="Overton L."/>
            <person name="Reardon M."/>
            <person name="Tsitrin T."/>
            <person name="Vuong H."/>
            <person name="Weaver B."/>
            <person name="Ciecko A."/>
            <person name="Tallon L."/>
            <person name="Jackson J."/>
            <person name="Pai G."/>
            <person name="Aken S.V."/>
            <person name="Utterback T."/>
            <person name="Reidmuller S."/>
            <person name="Feldblyum T."/>
            <person name="Hsiao J."/>
            <person name="Zismann V."/>
            <person name="Iobst S."/>
            <person name="de Vazeille A.R."/>
            <person name="Buell C.R."/>
            <person name="Ying K."/>
            <person name="Li Y."/>
            <person name="Lu T."/>
            <person name="Huang Y."/>
            <person name="Zhao Q."/>
            <person name="Feng Q."/>
            <person name="Zhang L."/>
            <person name="Zhu J."/>
            <person name="Weng Q."/>
            <person name="Mu J."/>
            <person name="Lu Y."/>
            <person name="Fan D."/>
            <person name="Liu Y."/>
            <person name="Guan J."/>
            <person name="Zhang Y."/>
            <person name="Yu S."/>
            <person name="Liu X."/>
            <person name="Zhang Y."/>
            <person name="Hong G."/>
            <person name="Han B."/>
            <person name="Choisne N."/>
            <person name="Demange N."/>
            <person name="Orjeda G."/>
            <person name="Samain S."/>
            <person name="Cattolico L."/>
            <person name="Pelletier E."/>
            <person name="Couloux A."/>
            <person name="Segurens B."/>
            <person name="Wincker P."/>
            <person name="D'Hont A."/>
            <person name="Scarpelli C."/>
            <person name="Weissenbach J."/>
            <person name="Salanoubat M."/>
            <person name="Quetier F."/>
            <person name="Yu Y."/>
            <person name="Kim H.R."/>
            <person name="Rambo T."/>
            <person name="Currie J."/>
            <person name="Collura K."/>
            <person name="Luo M."/>
            <person name="Yang T."/>
            <person name="Ammiraju J.S.S."/>
            <person name="Engler F."/>
            <person name="Soderlund C."/>
            <person name="Wing R.A."/>
            <person name="Palmer L.E."/>
            <person name="de la Bastide M."/>
            <person name="Spiegel L."/>
            <person name="Nascimento L."/>
            <person name="Zutavern T."/>
            <person name="O'Shaughnessy A."/>
            <person name="Dike S."/>
            <person name="Dedhia N."/>
            <person name="Preston R."/>
            <person name="Balija V."/>
            <person name="McCombie W.R."/>
            <person name="Chow T."/>
            <person name="Chen H."/>
            <person name="Chung M."/>
            <person name="Chen C."/>
            <person name="Shaw J."/>
            <person name="Wu H."/>
            <person name="Hsiao K."/>
            <person name="Chao Y."/>
            <person name="Chu M."/>
            <person name="Cheng C."/>
            <person name="Hour A."/>
            <person name="Lee P."/>
            <person name="Lin S."/>
            <person name="Lin Y."/>
            <person name="Liou J."/>
            <person name="Liu S."/>
            <person name="Hsing Y."/>
            <person name="Raghuvanshi S."/>
            <person name="Mohanty A."/>
            <person name="Bharti A.K."/>
            <person name="Gaur A."/>
            <person name="Gupta V."/>
            <person name="Kumar D."/>
            <person name="Ravi V."/>
            <person name="Vij S."/>
            <person name="Kapur A."/>
            <person name="Khurana P."/>
            <person name="Khurana P."/>
            <person name="Khurana J.P."/>
            <person name="Tyagi A.K."/>
            <person name="Gaikwad K."/>
            <person name="Singh A."/>
            <person name="Dalal V."/>
            <person name="Srivastava S."/>
            <person name="Dixit A."/>
            <person name="Pal A.K."/>
            <person name="Ghazi I.A."/>
            <person name="Yadav M."/>
            <person name="Pandit A."/>
            <person name="Bhargava A."/>
            <person name="Sureshbabu K."/>
            <person name="Batra K."/>
            <person name="Sharma T.R."/>
            <person name="Mohapatra T."/>
            <person name="Singh N.K."/>
            <person name="Messing J."/>
            <person name="Nelson A.B."/>
            <person name="Fuks G."/>
            <person name="Kavchok S."/>
            <person name="Keizer G."/>
            <person name="Linton E."/>
            <person name="Llaca V."/>
            <person name="Song R."/>
            <person name="Tanyolac B."/>
            <person name="Young S."/>
            <person name="Ho-Il K."/>
            <person name="Hahn J.H."/>
            <person name="Sangsakoo G."/>
            <person name="Vanavichit A."/>
            <person name="de Mattos Luiz.A.T."/>
            <person name="Zimmer P.D."/>
            <person name="Malone G."/>
            <person name="Dellagostin O."/>
            <person name="de Oliveira A.C."/>
            <person name="Bevan M."/>
            <person name="Bancroft I."/>
            <person name="Minx P."/>
            <person name="Cordum H."/>
            <person name="Wilson R."/>
            <person name="Cheng Z."/>
            <person name="Jin W."/>
            <person name="Jiang J."/>
            <person name="Leong S.A."/>
            <person name="Iwama H."/>
            <person name="Gojobori T."/>
            <person name="Itoh T."/>
            <person name="Niimura Y."/>
            <person name="Fujii Y."/>
            <person name="Habara T."/>
            <person name="Sakai H."/>
            <person name="Sato Y."/>
            <person name="Wilson G."/>
            <person name="Kumar K."/>
            <person name="McCouch S."/>
            <person name="Juretic N."/>
            <person name="Hoen D."/>
            <person name="Wright S."/>
            <person name="Bruskiewich R."/>
            <person name="Bureau T."/>
            <person name="Miyao A."/>
            <person name="Hirochika H."/>
            <person name="Nishikawa T."/>
            <person name="Kadowaki K."/>
            <person name="Sugiura M."/>
            <person name="Burr B."/>
            <person name="Sasaki T."/>
        </authorList>
    </citation>
    <scope>NUCLEOTIDE SEQUENCE [LARGE SCALE GENOMIC DNA]</scope>
    <source>
        <strain evidence="5">cv. Nipponbare</strain>
    </source>
</reference>
<evidence type="ECO:0000313" key="5">
    <source>
        <dbReference type="Proteomes" id="UP000000763"/>
    </source>
</evidence>
<feature type="domain" description="RNase H type-1" evidence="3">
    <location>
        <begin position="439"/>
        <end position="546"/>
    </location>
</feature>
<dbReference type="InterPro" id="IPR036397">
    <property type="entry name" value="RNaseH_sf"/>
</dbReference>
<keyword evidence="2" id="KW-0732">Signal</keyword>
<sequence length="572" mass="63189">MSWHRAGVLLLGAQSCLPVPGVPAVGGIGSVLLSMARMGWKLCHIFRLYTVVRGGGLVGQPWLQGDRQLRHRRGPREAEGIKTISMESDARINIERRRDEGRLPAWGKAPPRLERRPPSPPCARRPAPTSLPSWTGCKAFVASLRNVRWPLKFRPNLTEKYDGSVNPSEFLQIYTTIIRAAGGDDRVKANYFPMALKGQARGWLITQPPTPSTPGRICASSLLRTSRAHALIRERRRICMLCSGRTTSPSAHTYSVSASGVRHNRMLEKIASKEPKTSAELFELADKVARKEEAWAWNSSGFGAAVVATPEPSSCSKQQDKRRKRKPAHSDDEGHVLATEGPSRAPRKEKAIDSKLSATTPGESRSADKWCSVHNTYRHSLADCRTVLADFIAKWTQADDSDLAPDSSLPEGGEDPNADIHIRHWVMHVDGSLNLQGVEAGVALTSPSGYVLKYIVRLDFGATNNMAEYEGLLAGRRAAAGMGICCLLFLGDSQLVMNQVSKEYQCTDPQMDAYVREVRCMERHFDGLELRHVPRRDNAFADELSRIASARAALPQGPLKKGSRSRRRTRTP</sequence>
<dbReference type="SUPFAM" id="SSF53098">
    <property type="entry name" value="Ribonuclease H-like"/>
    <property type="match status" value="1"/>
</dbReference>
<dbReference type="EMBL" id="BX842606">
    <property type="protein sequence ID" value="CAE76035.1"/>
    <property type="molecule type" value="Genomic_DNA"/>
</dbReference>
<dbReference type="GO" id="GO:0004523">
    <property type="term" value="F:RNA-DNA hybrid ribonuclease activity"/>
    <property type="evidence" value="ECO:0007669"/>
    <property type="project" value="InterPro"/>
</dbReference>
<protein>
    <submittedName>
        <fullName evidence="4">B1292H11.21 protein</fullName>
    </submittedName>
</protein>
<proteinExistence type="predicted"/>
<evidence type="ECO:0000259" key="3">
    <source>
        <dbReference type="Pfam" id="PF13456"/>
    </source>
</evidence>
<evidence type="ECO:0000256" key="1">
    <source>
        <dbReference type="SAM" id="MobiDB-lite"/>
    </source>
</evidence>
<reference evidence="5" key="2">
    <citation type="journal article" date="2008" name="Nucleic Acids Res.">
        <title>The rice annotation project database (RAP-DB): 2008 update.</title>
        <authorList>
            <consortium name="The rice annotation project (RAP)"/>
        </authorList>
    </citation>
    <scope>GENOME REANNOTATION</scope>
    <source>
        <strain evidence="5">cv. Nipponbare</strain>
    </source>
</reference>
<accession>Q6MWB0</accession>
<gene>
    <name evidence="4" type="primary">B1292H11.21</name>
</gene>
<dbReference type="PANTHER" id="PTHR48475">
    <property type="entry name" value="RIBONUCLEASE H"/>
    <property type="match status" value="1"/>
</dbReference>
<dbReference type="Gene3D" id="3.30.420.10">
    <property type="entry name" value="Ribonuclease H-like superfamily/Ribonuclease H"/>
    <property type="match status" value="1"/>
</dbReference>
<feature type="chain" id="PRO_5004278619" evidence="2">
    <location>
        <begin position="19"/>
        <end position="572"/>
    </location>
</feature>
<name>Q6MWB0_ORYSJ</name>